<dbReference type="Proteomes" id="UP000007494">
    <property type="component" value="Chromosome XII"/>
</dbReference>
<protein>
    <submittedName>
        <fullName evidence="1">Uncharacterized protein</fullName>
    </submittedName>
</protein>
<evidence type="ECO:0000313" key="2">
    <source>
        <dbReference type="Proteomes" id="UP000007494"/>
    </source>
</evidence>
<organism evidence="1 2">
    <name type="scientific">Neospora caninum (strain Liverpool)</name>
    <dbReference type="NCBI Taxonomy" id="572307"/>
    <lineage>
        <taxon>Eukaryota</taxon>
        <taxon>Sar</taxon>
        <taxon>Alveolata</taxon>
        <taxon>Apicomplexa</taxon>
        <taxon>Conoidasida</taxon>
        <taxon>Coccidia</taxon>
        <taxon>Eucoccidiorida</taxon>
        <taxon>Eimeriorina</taxon>
        <taxon>Sarcocystidae</taxon>
        <taxon>Neospora</taxon>
    </lineage>
</organism>
<accession>F0VR09</accession>
<dbReference type="eggNOG" id="ENOG502SUGX">
    <property type="taxonomic scope" value="Eukaryota"/>
</dbReference>
<dbReference type="RefSeq" id="XP_003886182.1">
    <property type="nucleotide sequence ID" value="XM_003886133.1"/>
</dbReference>
<dbReference type="OrthoDB" id="691673at2759"/>
<name>F0VR09_NEOCL</name>
<reference evidence="2" key="1">
    <citation type="journal article" date="2012" name="PLoS Pathog.">
        <title>Comparative genomics of the apicomplexan parasites Toxoplasma gondii and Neospora caninum: Coccidia differing in host range and transmission strategy.</title>
        <authorList>
            <person name="Reid A.J."/>
            <person name="Vermont S.J."/>
            <person name="Cotton J.A."/>
            <person name="Harris D."/>
            <person name="Hill-Cawthorne G.A."/>
            <person name="Konen-Waisman S."/>
            <person name="Latham S.M."/>
            <person name="Mourier T."/>
            <person name="Norton R."/>
            <person name="Quail M.A."/>
            <person name="Sanders M."/>
            <person name="Shanmugam D."/>
            <person name="Sohal A."/>
            <person name="Wasmuth J.D."/>
            <person name="Brunk B."/>
            <person name="Grigg M.E."/>
            <person name="Howard J.C."/>
            <person name="Parkinson J."/>
            <person name="Roos D.S."/>
            <person name="Trees A.J."/>
            <person name="Berriman M."/>
            <person name="Pain A."/>
            <person name="Wastling J.M."/>
        </authorList>
    </citation>
    <scope>NUCLEOTIDE SEQUENCE [LARGE SCALE GENOMIC DNA]</scope>
    <source>
        <strain evidence="2">Liverpool</strain>
    </source>
</reference>
<dbReference type="VEuPathDB" id="ToxoDB:NCLIV_065820"/>
<dbReference type="AlphaFoldDB" id="F0VR09"/>
<dbReference type="EMBL" id="FR823393">
    <property type="protein sequence ID" value="CBZ56156.1"/>
    <property type="molecule type" value="Genomic_DNA"/>
</dbReference>
<dbReference type="OMA" id="MNQSEMN"/>
<keyword evidence="2" id="KW-1185">Reference proteome</keyword>
<proteinExistence type="predicted"/>
<dbReference type="InParanoid" id="F0VR09"/>
<sequence>MVPRLSSFFLTLNTGPTAPSAASLASSPSALAEASSSSVASTSAIEQVPLRDPLVNPTFTAQKIPKDYVKKTLIPHLEHQITVVAKALNELELANLAAAYAKLPPSLRHPELCRELVEKVKFRMNGFGAQEIVLILHPLYALVGDSDKELWCLFAERIEKEFILKELSVLNLVSVLRVYEKLEGAFGDEFGVFVATLQELLKTGIAQFDAIELHDMIVTLSLNHRETKRDLQLLRFALAEMDGKLHALSLLNQLSLLQALIRMKIEHRELANLVAAQLQDARKVHNIPPKFVAQTLWIFAKLGRLSDVACTMGPLMEQHINRFSVVDFARLAQALPAGSSVPLRVCKNLQERLSSMNVKDFCFFLCACVRLNLLPDQHGRIPYFANASDDENAQGLLAGNSTSLVATINAAGLRDALLSFMHARESEFRCEEIRRVVLVLQGYSEDYGYLLEKLPENWSDIDESLDTMTDRADAAPKTSQGA</sequence>
<dbReference type="GeneID" id="13445379"/>
<evidence type="ECO:0000313" key="1">
    <source>
        <dbReference type="EMBL" id="CBZ56156.1"/>
    </source>
</evidence>
<gene>
    <name evidence="1" type="ORF">NCLIV_065820</name>
</gene>